<dbReference type="PROSITE" id="PS50920">
    <property type="entry name" value="SOLCAR"/>
    <property type="match status" value="2"/>
</dbReference>
<feature type="repeat" description="Solcar" evidence="9">
    <location>
        <begin position="92"/>
        <end position="169"/>
    </location>
</feature>
<keyword evidence="7" id="KW-0496">Mitochondrion</keyword>
<reference evidence="11" key="1">
    <citation type="submission" date="2021-01" db="EMBL/GenBank/DDBJ databases">
        <authorList>
            <person name="Corre E."/>
            <person name="Pelletier E."/>
            <person name="Niang G."/>
            <person name="Scheremetjew M."/>
            <person name="Finn R."/>
            <person name="Kale V."/>
            <person name="Holt S."/>
            <person name="Cochrane G."/>
            <person name="Meng A."/>
            <person name="Brown T."/>
            <person name="Cohen L."/>
        </authorList>
    </citation>
    <scope>NUCLEOTIDE SEQUENCE</scope>
    <source>
        <strain evidence="11">CCMP3328</strain>
    </source>
</reference>
<dbReference type="Pfam" id="PF00153">
    <property type="entry name" value="Mito_carr"/>
    <property type="match status" value="3"/>
</dbReference>
<evidence type="ECO:0000256" key="5">
    <source>
        <dbReference type="ARBA" id="ARBA00022737"/>
    </source>
</evidence>
<accession>A0A7R9ZMX7</accession>
<dbReference type="InterPro" id="IPR050567">
    <property type="entry name" value="Mitochondrial_Carrier"/>
</dbReference>
<evidence type="ECO:0000256" key="6">
    <source>
        <dbReference type="ARBA" id="ARBA00022989"/>
    </source>
</evidence>
<evidence type="ECO:0000256" key="10">
    <source>
        <dbReference type="RuleBase" id="RU000488"/>
    </source>
</evidence>
<keyword evidence="8 9" id="KW-0472">Membrane</keyword>
<dbReference type="EMBL" id="HBEF01012297">
    <property type="protein sequence ID" value="CAD8335639.1"/>
    <property type="molecule type" value="Transcribed_RNA"/>
</dbReference>
<dbReference type="PANTHER" id="PTHR45624">
    <property type="entry name" value="MITOCHONDRIAL BASIC AMINO ACIDS TRANSPORTER-RELATED"/>
    <property type="match status" value="1"/>
</dbReference>
<dbReference type="InterPro" id="IPR023395">
    <property type="entry name" value="MCP_dom_sf"/>
</dbReference>
<feature type="repeat" description="Solcar" evidence="9">
    <location>
        <begin position="1"/>
        <end position="80"/>
    </location>
</feature>
<evidence type="ECO:0000256" key="2">
    <source>
        <dbReference type="ARBA" id="ARBA00006375"/>
    </source>
</evidence>
<dbReference type="GO" id="GO:0022857">
    <property type="term" value="F:transmembrane transporter activity"/>
    <property type="evidence" value="ECO:0007669"/>
    <property type="project" value="TreeGrafter"/>
</dbReference>
<dbReference type="PANTHER" id="PTHR45624:SF10">
    <property type="entry name" value="SLC (SOLUTE CARRIER) HOMOLOG"/>
    <property type="match status" value="1"/>
</dbReference>
<dbReference type="SUPFAM" id="SSF103506">
    <property type="entry name" value="Mitochondrial carrier"/>
    <property type="match status" value="1"/>
</dbReference>
<dbReference type="InterPro" id="IPR018108">
    <property type="entry name" value="MCP_transmembrane"/>
</dbReference>
<gene>
    <name evidence="11" type="ORF">CAUS1442_LOCUS7744</name>
</gene>
<comment type="similarity">
    <text evidence="2 10">Belongs to the mitochondrial carrier (TC 2.A.29) family.</text>
</comment>
<evidence type="ECO:0000313" key="11">
    <source>
        <dbReference type="EMBL" id="CAD8335639.1"/>
    </source>
</evidence>
<proteinExistence type="inferred from homology"/>
<name>A0A7R9ZMX7_9STRA</name>
<keyword evidence="5" id="KW-0677">Repeat</keyword>
<evidence type="ECO:0000256" key="4">
    <source>
        <dbReference type="ARBA" id="ARBA00022692"/>
    </source>
</evidence>
<keyword evidence="6" id="KW-1133">Transmembrane helix</keyword>
<evidence type="ECO:0000256" key="7">
    <source>
        <dbReference type="ARBA" id="ARBA00023128"/>
    </source>
</evidence>
<protein>
    <submittedName>
        <fullName evidence="11">Uncharacterized protein</fullName>
    </submittedName>
</protein>
<evidence type="ECO:0000256" key="1">
    <source>
        <dbReference type="ARBA" id="ARBA00004225"/>
    </source>
</evidence>
<evidence type="ECO:0000256" key="8">
    <source>
        <dbReference type="ARBA" id="ARBA00023136"/>
    </source>
</evidence>
<dbReference type="AlphaFoldDB" id="A0A7R9ZMX7"/>
<sequence>MVLGDIIAATGAGVVTTVVGHPLDTIKVHLQANRTKQTAWQVAKDLFRQNMLFRGIGPPIVNAVVMNACMFSVFSSIKSYLADETSSTSTATSASSSLLAGLISGFATACISTPTDFIKVQAQLNGIQQLAYMRTIPLHMMLRGHVANLAREGVFTAAYLGVYDLMHPAGFWQVAAAASVTGGFAWIVSYPFDTIKTVRQARPELGYREILQMTRGNLFRGCATSTGRAIMVTSLRMIVYDLIIHGIDEDGSFFT</sequence>
<evidence type="ECO:0000256" key="3">
    <source>
        <dbReference type="ARBA" id="ARBA00022448"/>
    </source>
</evidence>
<comment type="subcellular location">
    <subcellularLocation>
        <location evidence="1">Mitochondrion membrane</location>
        <topology evidence="1">Multi-pass membrane protein</topology>
    </subcellularLocation>
</comment>
<keyword evidence="3 10" id="KW-0813">Transport</keyword>
<dbReference type="GO" id="GO:0031966">
    <property type="term" value="C:mitochondrial membrane"/>
    <property type="evidence" value="ECO:0007669"/>
    <property type="project" value="UniProtKB-SubCell"/>
</dbReference>
<evidence type="ECO:0000256" key="9">
    <source>
        <dbReference type="PROSITE-ProRule" id="PRU00282"/>
    </source>
</evidence>
<organism evidence="11">
    <name type="scientific">Craspedostauros australis</name>
    <dbReference type="NCBI Taxonomy" id="1486917"/>
    <lineage>
        <taxon>Eukaryota</taxon>
        <taxon>Sar</taxon>
        <taxon>Stramenopiles</taxon>
        <taxon>Ochrophyta</taxon>
        <taxon>Bacillariophyta</taxon>
        <taxon>Bacillariophyceae</taxon>
        <taxon>Bacillariophycidae</taxon>
        <taxon>Naviculales</taxon>
        <taxon>Naviculaceae</taxon>
        <taxon>Craspedostauros</taxon>
    </lineage>
</organism>
<dbReference type="Gene3D" id="1.50.40.10">
    <property type="entry name" value="Mitochondrial carrier domain"/>
    <property type="match status" value="2"/>
</dbReference>
<keyword evidence="4 9" id="KW-0812">Transmembrane</keyword>